<feature type="domain" description="Yeast cell wall synthesis Kre9/Knh1-like N-terminal" evidence="3">
    <location>
        <begin position="35"/>
        <end position="123"/>
    </location>
</feature>
<dbReference type="InterPro" id="IPR052982">
    <property type="entry name" value="SRP1/TIP1-like"/>
</dbReference>
<accession>A0A1V8TUF1</accession>
<evidence type="ECO:0000313" key="5">
    <source>
        <dbReference type="Proteomes" id="UP000192596"/>
    </source>
</evidence>
<keyword evidence="5" id="KW-1185">Reference proteome</keyword>
<reference evidence="5" key="1">
    <citation type="submission" date="2017-03" db="EMBL/GenBank/DDBJ databases">
        <title>Genomes of endolithic fungi from Antarctica.</title>
        <authorList>
            <person name="Coleine C."/>
            <person name="Masonjones S."/>
            <person name="Stajich J.E."/>
        </authorList>
    </citation>
    <scope>NUCLEOTIDE SEQUENCE [LARGE SCALE GENOMIC DNA]</scope>
    <source>
        <strain evidence="5">CCFEE 5527</strain>
    </source>
</reference>
<dbReference type="Pfam" id="PF10342">
    <property type="entry name" value="Kre9_KNH"/>
    <property type="match status" value="1"/>
</dbReference>
<organism evidence="4 5">
    <name type="scientific">Cryoendolithus antarcticus</name>
    <dbReference type="NCBI Taxonomy" id="1507870"/>
    <lineage>
        <taxon>Eukaryota</taxon>
        <taxon>Fungi</taxon>
        <taxon>Dikarya</taxon>
        <taxon>Ascomycota</taxon>
        <taxon>Pezizomycotina</taxon>
        <taxon>Dothideomycetes</taxon>
        <taxon>Dothideomycetidae</taxon>
        <taxon>Cladosporiales</taxon>
        <taxon>Cladosporiaceae</taxon>
        <taxon>Cryoendolithus</taxon>
    </lineage>
</organism>
<protein>
    <recommendedName>
        <fullName evidence="3">Yeast cell wall synthesis Kre9/Knh1-like N-terminal domain-containing protein</fullName>
    </recommendedName>
</protein>
<evidence type="ECO:0000256" key="1">
    <source>
        <dbReference type="ARBA" id="ARBA00022729"/>
    </source>
</evidence>
<comment type="caution">
    <text evidence="4">The sequence shown here is derived from an EMBL/GenBank/DDBJ whole genome shotgun (WGS) entry which is preliminary data.</text>
</comment>
<evidence type="ECO:0000259" key="3">
    <source>
        <dbReference type="Pfam" id="PF10342"/>
    </source>
</evidence>
<sequence>MSIKNILTVFAAGLAFASAYTKPTGDAPEGNPISQPGLNSIVPVGENFTITWKPTTDGTVSLILLKGTATDLKLVYSLAEKIKNSGSYVWDPKTDLEPGTTGYGIQLIDDATGQYQYTTRFGISNDEYHERPAGYSSWAATATGTAWGPSDYTTATATESSSASSSSASMSISATVPSNATVTTTTVKPYGTGVLSGYPAGNTTVIAPTGSMTVPTSLYTSATRTASKSSSTAAAASATSAAPAPTSSSSGAGSIAVSFGSVVVAAGLAVFAF</sequence>
<dbReference type="EMBL" id="NAJO01000001">
    <property type="protein sequence ID" value="OQO14943.1"/>
    <property type="molecule type" value="Genomic_DNA"/>
</dbReference>
<gene>
    <name evidence="4" type="ORF">B0A48_00325</name>
</gene>
<dbReference type="Proteomes" id="UP000192596">
    <property type="component" value="Unassembled WGS sequence"/>
</dbReference>
<dbReference type="InParanoid" id="A0A1V8TUF1"/>
<name>A0A1V8TUF1_9PEZI</name>
<dbReference type="PANTHER" id="PTHR40633:SF1">
    <property type="entry name" value="GPI ANCHORED SERINE-THREONINE RICH PROTEIN (AFU_ORTHOLOGUE AFUA_1G03630)"/>
    <property type="match status" value="1"/>
</dbReference>
<dbReference type="InterPro" id="IPR018466">
    <property type="entry name" value="Kre9/Knh1-like_N"/>
</dbReference>
<evidence type="ECO:0000256" key="2">
    <source>
        <dbReference type="SAM" id="SignalP"/>
    </source>
</evidence>
<keyword evidence="1 2" id="KW-0732">Signal</keyword>
<evidence type="ECO:0000313" key="4">
    <source>
        <dbReference type="EMBL" id="OQO14943.1"/>
    </source>
</evidence>
<feature type="chain" id="PRO_5013116759" description="Yeast cell wall synthesis Kre9/Knh1-like N-terminal domain-containing protein" evidence="2">
    <location>
        <begin position="20"/>
        <end position="273"/>
    </location>
</feature>
<feature type="signal peptide" evidence="2">
    <location>
        <begin position="1"/>
        <end position="19"/>
    </location>
</feature>
<dbReference type="PANTHER" id="PTHR40633">
    <property type="entry name" value="MATRIX PROTEIN, PUTATIVE (AFU_ORTHOLOGUE AFUA_8G05410)-RELATED"/>
    <property type="match status" value="1"/>
</dbReference>
<dbReference type="AlphaFoldDB" id="A0A1V8TUF1"/>
<dbReference type="OrthoDB" id="4094614at2759"/>
<proteinExistence type="predicted"/>